<dbReference type="Proteomes" id="UP001501444">
    <property type="component" value="Unassembled WGS sequence"/>
</dbReference>
<feature type="compositionally biased region" description="Acidic residues" evidence="1">
    <location>
        <begin position="72"/>
        <end position="88"/>
    </location>
</feature>
<evidence type="ECO:0000256" key="1">
    <source>
        <dbReference type="SAM" id="MobiDB-lite"/>
    </source>
</evidence>
<name>A0ABN3FU43_9ACTN</name>
<protein>
    <submittedName>
        <fullName evidence="2">Uncharacterized protein</fullName>
    </submittedName>
</protein>
<sequence>MQKVAFTPLSRRIFSRAGVFTGSGPSSKVSATSVPDVRVRDSAGPWPVPAGRAAEPSGSFDVVGDPLGAGEFDADGEAGTDASADGDAEAGGAVDCDAGTEAGVPAVTPGWAVTRGLSPSQATMPKNTMMAAAASAILRR</sequence>
<evidence type="ECO:0000313" key="3">
    <source>
        <dbReference type="Proteomes" id="UP001501444"/>
    </source>
</evidence>
<accession>A0ABN3FU43</accession>
<feature type="region of interest" description="Disordered" evidence="1">
    <location>
        <begin position="21"/>
        <end position="103"/>
    </location>
</feature>
<feature type="compositionally biased region" description="Low complexity" evidence="1">
    <location>
        <begin position="89"/>
        <end position="99"/>
    </location>
</feature>
<keyword evidence="3" id="KW-1185">Reference proteome</keyword>
<gene>
    <name evidence="2" type="ORF">GCM10010170_018860</name>
</gene>
<dbReference type="EMBL" id="BAAARV010000017">
    <property type="protein sequence ID" value="GAA2337634.1"/>
    <property type="molecule type" value="Genomic_DNA"/>
</dbReference>
<organism evidence="2 3">
    <name type="scientific">Dactylosporangium salmoneum</name>
    <dbReference type="NCBI Taxonomy" id="53361"/>
    <lineage>
        <taxon>Bacteria</taxon>
        <taxon>Bacillati</taxon>
        <taxon>Actinomycetota</taxon>
        <taxon>Actinomycetes</taxon>
        <taxon>Micromonosporales</taxon>
        <taxon>Micromonosporaceae</taxon>
        <taxon>Dactylosporangium</taxon>
    </lineage>
</organism>
<reference evidence="2 3" key="1">
    <citation type="journal article" date="2019" name="Int. J. Syst. Evol. Microbiol.">
        <title>The Global Catalogue of Microorganisms (GCM) 10K type strain sequencing project: providing services to taxonomists for standard genome sequencing and annotation.</title>
        <authorList>
            <consortium name="The Broad Institute Genomics Platform"/>
            <consortium name="The Broad Institute Genome Sequencing Center for Infectious Disease"/>
            <person name="Wu L."/>
            <person name="Ma J."/>
        </authorList>
    </citation>
    <scope>NUCLEOTIDE SEQUENCE [LARGE SCALE GENOMIC DNA]</scope>
    <source>
        <strain evidence="2 3">JCM 3272</strain>
    </source>
</reference>
<evidence type="ECO:0000313" key="2">
    <source>
        <dbReference type="EMBL" id="GAA2337634.1"/>
    </source>
</evidence>
<feature type="compositionally biased region" description="Polar residues" evidence="1">
    <location>
        <begin position="23"/>
        <end position="33"/>
    </location>
</feature>
<proteinExistence type="predicted"/>
<comment type="caution">
    <text evidence="2">The sequence shown here is derived from an EMBL/GenBank/DDBJ whole genome shotgun (WGS) entry which is preliminary data.</text>
</comment>